<reference evidence="5 6" key="1">
    <citation type="journal article" date="2019" name="Int. J. Syst. Evol. Microbiol.">
        <title>The Global Catalogue of Microorganisms (GCM) 10K type strain sequencing project: providing services to taxonomists for standard genome sequencing and annotation.</title>
        <authorList>
            <consortium name="The Broad Institute Genomics Platform"/>
            <consortium name="The Broad Institute Genome Sequencing Center for Infectious Disease"/>
            <person name="Wu L."/>
            <person name="Ma J."/>
        </authorList>
    </citation>
    <scope>NUCLEOTIDE SEQUENCE [LARGE SCALE GENOMIC DNA]</scope>
    <source>
        <strain evidence="5 6">JCM 16009</strain>
    </source>
</reference>
<feature type="region of interest" description="Disordered" evidence="4">
    <location>
        <begin position="258"/>
        <end position="277"/>
    </location>
</feature>
<evidence type="ECO:0000313" key="6">
    <source>
        <dbReference type="Proteomes" id="UP001500449"/>
    </source>
</evidence>
<keyword evidence="6" id="KW-1185">Reference proteome</keyword>
<dbReference type="PROSITE" id="PS00061">
    <property type="entry name" value="ADH_SHORT"/>
    <property type="match status" value="1"/>
</dbReference>
<evidence type="ECO:0000256" key="3">
    <source>
        <dbReference type="RuleBase" id="RU000363"/>
    </source>
</evidence>
<sequence>MEIEGSALVTGASRGLGRAVALALADRGFDVVAGVRDPDAARSLERRREGRVGSVELLRLDLRDPGEIAFPSDLRILVNNGGVRRAYLPVESTDREEWRTVFETNVFGTLEVTRQAIPVLRTAGGGVIGNVTSAAILAPRPFFGTYCGSKAAVSAITDILRLEVMGFGIRVLELVPGPIETDMLRDSTMFRPPDAAADPRYASLAERAFPAGRGAKATRTEPAEAASRIVDDLLDGTGPVRRGCDPVSAAALDTWRSGNDEERWERARNSFGGPRED</sequence>
<dbReference type="PANTHER" id="PTHR44169:SF6">
    <property type="entry name" value="NADPH-DEPENDENT 1-ACYLDIHYDROXYACETONE PHOSPHATE REDUCTASE"/>
    <property type="match status" value="1"/>
</dbReference>
<accession>A0ABN2NB32</accession>
<proteinExistence type="inferred from homology"/>
<name>A0ABN2NB32_9PSEU</name>
<dbReference type="InterPro" id="IPR020904">
    <property type="entry name" value="Sc_DH/Rdtase_CS"/>
</dbReference>
<evidence type="ECO:0008006" key="7">
    <source>
        <dbReference type="Google" id="ProtNLM"/>
    </source>
</evidence>
<keyword evidence="2" id="KW-0560">Oxidoreductase</keyword>
<dbReference type="Gene3D" id="3.40.50.720">
    <property type="entry name" value="NAD(P)-binding Rossmann-like Domain"/>
    <property type="match status" value="1"/>
</dbReference>
<comment type="similarity">
    <text evidence="1 3">Belongs to the short-chain dehydrogenases/reductases (SDR) family.</text>
</comment>
<dbReference type="PANTHER" id="PTHR44169">
    <property type="entry name" value="NADPH-DEPENDENT 1-ACYLDIHYDROXYACETONE PHOSPHATE REDUCTASE"/>
    <property type="match status" value="1"/>
</dbReference>
<dbReference type="RefSeq" id="WP_344420239.1">
    <property type="nucleotide sequence ID" value="NZ_BAAAQK010000017.1"/>
</dbReference>
<dbReference type="PRINTS" id="PR00081">
    <property type="entry name" value="GDHRDH"/>
</dbReference>
<dbReference type="PRINTS" id="PR00080">
    <property type="entry name" value="SDRFAMILY"/>
</dbReference>
<comment type="caution">
    <text evidence="5">The sequence shown here is derived from an EMBL/GenBank/DDBJ whole genome shotgun (WGS) entry which is preliminary data.</text>
</comment>
<gene>
    <name evidence="5" type="ORF">GCM10009836_44400</name>
</gene>
<protein>
    <recommendedName>
        <fullName evidence="7">Short-chain dehydrogenase</fullName>
    </recommendedName>
</protein>
<dbReference type="EMBL" id="BAAAQK010000017">
    <property type="protein sequence ID" value="GAA1859307.1"/>
    <property type="molecule type" value="Genomic_DNA"/>
</dbReference>
<dbReference type="SUPFAM" id="SSF51735">
    <property type="entry name" value="NAD(P)-binding Rossmann-fold domains"/>
    <property type="match status" value="1"/>
</dbReference>
<dbReference type="InterPro" id="IPR002347">
    <property type="entry name" value="SDR_fam"/>
</dbReference>
<evidence type="ECO:0000313" key="5">
    <source>
        <dbReference type="EMBL" id="GAA1859307.1"/>
    </source>
</evidence>
<organism evidence="5 6">
    <name type="scientific">Pseudonocardia ailaonensis</name>
    <dbReference type="NCBI Taxonomy" id="367279"/>
    <lineage>
        <taxon>Bacteria</taxon>
        <taxon>Bacillati</taxon>
        <taxon>Actinomycetota</taxon>
        <taxon>Actinomycetes</taxon>
        <taxon>Pseudonocardiales</taxon>
        <taxon>Pseudonocardiaceae</taxon>
        <taxon>Pseudonocardia</taxon>
    </lineage>
</organism>
<evidence type="ECO:0000256" key="2">
    <source>
        <dbReference type="ARBA" id="ARBA00023002"/>
    </source>
</evidence>
<evidence type="ECO:0000256" key="4">
    <source>
        <dbReference type="SAM" id="MobiDB-lite"/>
    </source>
</evidence>
<evidence type="ECO:0000256" key="1">
    <source>
        <dbReference type="ARBA" id="ARBA00006484"/>
    </source>
</evidence>
<dbReference type="Proteomes" id="UP001500449">
    <property type="component" value="Unassembled WGS sequence"/>
</dbReference>
<dbReference type="Pfam" id="PF00106">
    <property type="entry name" value="adh_short"/>
    <property type="match status" value="1"/>
</dbReference>
<dbReference type="InterPro" id="IPR036291">
    <property type="entry name" value="NAD(P)-bd_dom_sf"/>
</dbReference>